<accession>A0A6V8MPP0</accession>
<dbReference type="PANTHER" id="PTHR12899:SF3">
    <property type="entry name" value="LARGE RIBOSOMAL SUBUNIT PROTEIN UL18M"/>
    <property type="match status" value="1"/>
</dbReference>
<dbReference type="HAMAP" id="MF_01337_B">
    <property type="entry name" value="Ribosomal_uL18_B"/>
    <property type="match status" value="1"/>
</dbReference>
<dbReference type="AlphaFoldDB" id="A0A6V8MPP0"/>
<dbReference type="RefSeq" id="WP_183356772.1">
    <property type="nucleotide sequence ID" value="NZ_BLXX01000024.1"/>
</dbReference>
<evidence type="ECO:0000256" key="6">
    <source>
        <dbReference type="ARBA" id="ARBA00035197"/>
    </source>
</evidence>
<keyword evidence="2 7" id="KW-0699">rRNA-binding</keyword>
<dbReference type="EMBL" id="BLXX01000024">
    <property type="protein sequence ID" value="GFO61990.1"/>
    <property type="molecule type" value="Genomic_DNA"/>
</dbReference>
<evidence type="ECO:0000256" key="1">
    <source>
        <dbReference type="ARBA" id="ARBA00007116"/>
    </source>
</evidence>
<evidence type="ECO:0000313" key="9">
    <source>
        <dbReference type="Proteomes" id="UP000556026"/>
    </source>
</evidence>
<dbReference type="GO" id="GO:0022625">
    <property type="term" value="C:cytosolic large ribosomal subunit"/>
    <property type="evidence" value="ECO:0007669"/>
    <property type="project" value="TreeGrafter"/>
</dbReference>
<evidence type="ECO:0000256" key="4">
    <source>
        <dbReference type="ARBA" id="ARBA00022980"/>
    </source>
</evidence>
<evidence type="ECO:0000256" key="2">
    <source>
        <dbReference type="ARBA" id="ARBA00022730"/>
    </source>
</evidence>
<evidence type="ECO:0000256" key="5">
    <source>
        <dbReference type="ARBA" id="ARBA00023274"/>
    </source>
</evidence>
<keyword evidence="3 7" id="KW-0694">RNA-binding</keyword>
<comment type="function">
    <text evidence="7">This is one of the proteins that bind and probably mediate the attachment of the 5S RNA into the large ribosomal subunit, where it forms part of the central protuberance.</text>
</comment>
<dbReference type="FunFam" id="3.30.420.100:FF:000001">
    <property type="entry name" value="50S ribosomal protein L18"/>
    <property type="match status" value="1"/>
</dbReference>
<comment type="similarity">
    <text evidence="1 7">Belongs to the universal ribosomal protein uL18 family.</text>
</comment>
<dbReference type="InterPro" id="IPR004389">
    <property type="entry name" value="Ribosomal_uL18_bac-type"/>
</dbReference>
<protein>
    <recommendedName>
        <fullName evidence="6 7">Large ribosomal subunit protein uL18</fullName>
    </recommendedName>
</protein>
<comment type="subunit">
    <text evidence="7">Part of the 50S ribosomal subunit; part of the 5S rRNA/L5/L18/L25 subcomplex. Contacts the 5S and 23S rRNAs.</text>
</comment>
<keyword evidence="4 7" id="KW-0689">Ribosomal protein</keyword>
<name>A0A6V8MPP0_9BACT</name>
<evidence type="ECO:0000256" key="7">
    <source>
        <dbReference type="HAMAP-Rule" id="MF_01337"/>
    </source>
</evidence>
<sequence length="122" mass="13147">MSSLAQKQVARLKRQTRVRKKITGSTARPRLNVFKSARHIYAQLIDDTTGATLVAASTVEDAVAEGLSYTGNIEAATKVGAAIAKKALEKDITAVVFDRNGFLYHGRIKALAEAARENGLSF</sequence>
<evidence type="ECO:0000313" key="8">
    <source>
        <dbReference type="EMBL" id="GFO61990.1"/>
    </source>
</evidence>
<proteinExistence type="inferred from homology"/>
<dbReference type="PANTHER" id="PTHR12899">
    <property type="entry name" value="39S RIBOSOMAL PROTEIN L18, MITOCHONDRIAL"/>
    <property type="match status" value="1"/>
</dbReference>
<comment type="caution">
    <text evidence="8">The sequence shown here is derived from an EMBL/GenBank/DDBJ whole genome shotgun (WGS) entry which is preliminary data.</text>
</comment>
<keyword evidence="5 7" id="KW-0687">Ribonucleoprotein</keyword>
<dbReference type="SUPFAM" id="SSF53137">
    <property type="entry name" value="Translational machinery components"/>
    <property type="match status" value="1"/>
</dbReference>
<dbReference type="Pfam" id="PF00861">
    <property type="entry name" value="Ribosomal_L18p"/>
    <property type="match status" value="1"/>
</dbReference>
<reference evidence="9" key="1">
    <citation type="submission" date="2020-06" db="EMBL/GenBank/DDBJ databases">
        <title>Draft genomic sequence of Geomonas sp. Red330.</title>
        <authorList>
            <person name="Itoh H."/>
            <person name="Zhenxing X."/>
            <person name="Ushijima N."/>
            <person name="Masuda Y."/>
            <person name="Shiratori Y."/>
            <person name="Senoo K."/>
        </authorList>
    </citation>
    <scope>NUCLEOTIDE SEQUENCE [LARGE SCALE GENOMIC DNA]</scope>
    <source>
        <strain evidence="9">Red330</strain>
    </source>
</reference>
<dbReference type="CDD" id="cd00432">
    <property type="entry name" value="Ribosomal_L18_L5e"/>
    <property type="match status" value="1"/>
</dbReference>
<dbReference type="GO" id="GO:0003735">
    <property type="term" value="F:structural constituent of ribosome"/>
    <property type="evidence" value="ECO:0007669"/>
    <property type="project" value="InterPro"/>
</dbReference>
<dbReference type="NCBIfam" id="TIGR00060">
    <property type="entry name" value="L18_bact"/>
    <property type="match status" value="1"/>
</dbReference>
<dbReference type="InterPro" id="IPR057268">
    <property type="entry name" value="Ribosomal_L18"/>
</dbReference>
<organism evidence="8 9">
    <name type="scientific">Geomonas silvestris</name>
    <dbReference type="NCBI Taxonomy" id="2740184"/>
    <lineage>
        <taxon>Bacteria</taxon>
        <taxon>Pseudomonadati</taxon>
        <taxon>Thermodesulfobacteriota</taxon>
        <taxon>Desulfuromonadia</taxon>
        <taxon>Geobacterales</taxon>
        <taxon>Geobacteraceae</taxon>
        <taxon>Geomonas</taxon>
    </lineage>
</organism>
<dbReference type="Proteomes" id="UP000556026">
    <property type="component" value="Unassembled WGS sequence"/>
</dbReference>
<keyword evidence="9" id="KW-1185">Reference proteome</keyword>
<gene>
    <name evidence="7 8" type="primary">rplR</name>
    <name evidence="8" type="ORF">GMST_43150</name>
</gene>
<dbReference type="GO" id="GO:0006412">
    <property type="term" value="P:translation"/>
    <property type="evidence" value="ECO:0007669"/>
    <property type="project" value="UniProtKB-UniRule"/>
</dbReference>
<dbReference type="GO" id="GO:0008097">
    <property type="term" value="F:5S rRNA binding"/>
    <property type="evidence" value="ECO:0007669"/>
    <property type="project" value="TreeGrafter"/>
</dbReference>
<evidence type="ECO:0000256" key="3">
    <source>
        <dbReference type="ARBA" id="ARBA00022884"/>
    </source>
</evidence>
<dbReference type="InterPro" id="IPR005484">
    <property type="entry name" value="Ribosomal_uL18_bac/plant/anim"/>
</dbReference>
<dbReference type="Gene3D" id="3.30.420.100">
    <property type="match status" value="1"/>
</dbReference>